<evidence type="ECO:0000313" key="3">
    <source>
        <dbReference type="Proteomes" id="UP000307574"/>
    </source>
</evidence>
<feature type="non-terminal residue" evidence="2">
    <location>
        <position position="1"/>
    </location>
</feature>
<reference evidence="2 3" key="1">
    <citation type="submission" date="2019-04" db="EMBL/GenBank/DDBJ databases">
        <title>A reverse ecology approach based on a biological definition of microbial populations.</title>
        <authorList>
            <person name="Arevalo P."/>
            <person name="Vaninsberghe D."/>
            <person name="Elsherbini J."/>
            <person name="Gore J."/>
            <person name="Polz M."/>
        </authorList>
    </citation>
    <scope>NUCLEOTIDE SEQUENCE [LARGE SCALE GENOMIC DNA]</scope>
    <source>
        <strain evidence="2 3">10N.261.46.F4</strain>
    </source>
</reference>
<name>A0A4U1YQ37_9VIBR</name>
<protein>
    <submittedName>
        <fullName evidence="2">DUF1566 domain-containing protein</fullName>
    </submittedName>
</protein>
<feature type="region of interest" description="Disordered" evidence="1">
    <location>
        <begin position="89"/>
        <end position="108"/>
    </location>
</feature>
<dbReference type="EMBL" id="SYUV01000155">
    <property type="protein sequence ID" value="TKF22882.1"/>
    <property type="molecule type" value="Genomic_DNA"/>
</dbReference>
<proteinExistence type="predicted"/>
<dbReference type="Proteomes" id="UP000307574">
    <property type="component" value="Unassembled WGS sequence"/>
</dbReference>
<comment type="caution">
    <text evidence="2">The sequence shown here is derived from an EMBL/GenBank/DDBJ whole genome shotgun (WGS) entry which is preliminary data.</text>
</comment>
<dbReference type="AlphaFoldDB" id="A0A4U1YQ37"/>
<evidence type="ECO:0000256" key="1">
    <source>
        <dbReference type="SAM" id="MobiDB-lite"/>
    </source>
</evidence>
<accession>A0A4U1YQ37</accession>
<sequence>HTIDNEVNGTSTVLFTQFKSNQYANYCDVLSELRIAGRSNWRRSSLDELESLLTSRDNIYDLGWSFSRYFWTSTFGTDGRFWQISLSSGHKNEEHPNSGKQAACFSPN</sequence>
<organism evidence="2 3">
    <name type="scientific">Vibrio kanaloae</name>
    <dbReference type="NCBI Taxonomy" id="170673"/>
    <lineage>
        <taxon>Bacteria</taxon>
        <taxon>Pseudomonadati</taxon>
        <taxon>Pseudomonadota</taxon>
        <taxon>Gammaproteobacteria</taxon>
        <taxon>Vibrionales</taxon>
        <taxon>Vibrionaceae</taxon>
        <taxon>Vibrio</taxon>
    </lineage>
</organism>
<gene>
    <name evidence="2" type="ORF">FCV50_23410</name>
</gene>
<evidence type="ECO:0000313" key="2">
    <source>
        <dbReference type="EMBL" id="TKF22882.1"/>
    </source>
</evidence>